<dbReference type="EMBL" id="BK014755">
    <property type="protein sequence ID" value="DAD74211.1"/>
    <property type="molecule type" value="Genomic_DNA"/>
</dbReference>
<evidence type="ECO:0000259" key="5">
    <source>
        <dbReference type="PROSITE" id="PS51935"/>
    </source>
</evidence>
<evidence type="ECO:0000256" key="1">
    <source>
        <dbReference type="ARBA" id="ARBA00007074"/>
    </source>
</evidence>
<evidence type="ECO:0000256" key="2">
    <source>
        <dbReference type="ARBA" id="ARBA00022670"/>
    </source>
</evidence>
<feature type="domain" description="NlpC/P60" evidence="5">
    <location>
        <begin position="2"/>
        <end position="144"/>
    </location>
</feature>
<dbReference type="GO" id="GO:0008234">
    <property type="term" value="F:cysteine-type peptidase activity"/>
    <property type="evidence" value="ECO:0007669"/>
    <property type="project" value="UniProtKB-KW"/>
</dbReference>
<dbReference type="PANTHER" id="PTHR47053:SF1">
    <property type="entry name" value="MUREIN DD-ENDOPEPTIDASE MEPH-RELATED"/>
    <property type="match status" value="1"/>
</dbReference>
<accession>A0A8S5LWN5</accession>
<dbReference type="InterPro" id="IPR051202">
    <property type="entry name" value="Peptidase_C40"/>
</dbReference>
<dbReference type="Gene3D" id="1.10.101.10">
    <property type="entry name" value="PGBD-like superfamily/PGBD"/>
    <property type="match status" value="1"/>
</dbReference>
<dbReference type="SUPFAM" id="SSF47090">
    <property type="entry name" value="PGBD-like"/>
    <property type="match status" value="1"/>
</dbReference>
<keyword evidence="2" id="KW-0645">Protease</keyword>
<dbReference type="SUPFAM" id="SSF54001">
    <property type="entry name" value="Cysteine proteinases"/>
    <property type="match status" value="1"/>
</dbReference>
<dbReference type="GO" id="GO:0001897">
    <property type="term" value="P:symbiont-mediated cytolysis of host cell"/>
    <property type="evidence" value="ECO:0007669"/>
    <property type="project" value="UniProtKB-ARBA"/>
</dbReference>
<evidence type="ECO:0000313" key="6">
    <source>
        <dbReference type="EMBL" id="DAD74211.1"/>
    </source>
</evidence>
<dbReference type="InterPro" id="IPR036365">
    <property type="entry name" value="PGBD-like_sf"/>
</dbReference>
<dbReference type="GO" id="GO:0006508">
    <property type="term" value="P:proteolysis"/>
    <property type="evidence" value="ECO:0007669"/>
    <property type="project" value="UniProtKB-KW"/>
</dbReference>
<organism evidence="6">
    <name type="scientific">Podoviridae sp. ctx9R1</name>
    <dbReference type="NCBI Taxonomy" id="2826589"/>
    <lineage>
        <taxon>Viruses</taxon>
        <taxon>Duplodnaviria</taxon>
        <taxon>Heunggongvirae</taxon>
        <taxon>Uroviricota</taxon>
        <taxon>Caudoviricetes</taxon>
    </lineage>
</organism>
<dbReference type="Pfam" id="PF00877">
    <property type="entry name" value="NLPC_P60"/>
    <property type="match status" value="1"/>
</dbReference>
<comment type="similarity">
    <text evidence="1">Belongs to the peptidase C40 family.</text>
</comment>
<dbReference type="Pfam" id="PF01471">
    <property type="entry name" value="PG_binding_1"/>
    <property type="match status" value="1"/>
</dbReference>
<protein>
    <submittedName>
        <fullName evidence="6">NlpC/P60 family</fullName>
    </submittedName>
</protein>
<reference evidence="6" key="1">
    <citation type="journal article" date="2021" name="Proc. Natl. Acad. Sci. U.S.A.">
        <title>A Catalog of Tens of Thousands of Viruses from Human Metagenomes Reveals Hidden Associations with Chronic Diseases.</title>
        <authorList>
            <person name="Tisza M.J."/>
            <person name="Buck C.B."/>
        </authorList>
    </citation>
    <scope>NUCLEOTIDE SEQUENCE</scope>
    <source>
        <strain evidence="6">Ctx9R1</strain>
    </source>
</reference>
<evidence type="ECO:0000256" key="4">
    <source>
        <dbReference type="ARBA" id="ARBA00022807"/>
    </source>
</evidence>
<name>A0A8S5LWN5_9CAUD</name>
<proteinExistence type="inferred from homology"/>
<dbReference type="PROSITE" id="PS51935">
    <property type="entry name" value="NLPC_P60"/>
    <property type="match status" value="1"/>
</dbReference>
<dbReference type="InterPro" id="IPR036366">
    <property type="entry name" value="PGBDSf"/>
</dbReference>
<dbReference type="PANTHER" id="PTHR47053">
    <property type="entry name" value="MUREIN DD-ENDOPEPTIDASE MEPH-RELATED"/>
    <property type="match status" value="1"/>
</dbReference>
<evidence type="ECO:0000256" key="3">
    <source>
        <dbReference type="ARBA" id="ARBA00022801"/>
    </source>
</evidence>
<dbReference type="InterPro" id="IPR000064">
    <property type="entry name" value="NLP_P60_dom"/>
</dbReference>
<dbReference type="InterPro" id="IPR038765">
    <property type="entry name" value="Papain-like_cys_pep_sf"/>
</dbReference>
<dbReference type="InterPro" id="IPR002477">
    <property type="entry name" value="Peptidoglycan-bd-like"/>
</dbReference>
<sequence>MSMTSSDIVTTARTYLGKPYVWGGESESEGGYDCSGFVYSVLNKCGMTVPRTTAQGYSVLGKTVTNIQSADLLYFGKSTKRITHIAIAINSTQMIESIGNSKNTKTNKGKGVSITNISRRNDLVLVKRIVDFKKEKLTTMSLLKKGSKNNDVSVFEILMSKLGYYTGSIDTLYGKGCVSACINFQKDHNLVQDGKCGNNTWKALLTEVI</sequence>
<keyword evidence="3" id="KW-0378">Hydrolase</keyword>
<keyword evidence="4" id="KW-0788">Thiol protease</keyword>
<dbReference type="Gene3D" id="3.90.1720.10">
    <property type="entry name" value="endopeptidase domain like (from Nostoc punctiforme)"/>
    <property type="match status" value="1"/>
</dbReference>